<dbReference type="Proteomes" id="UP000270046">
    <property type="component" value="Chromosome"/>
</dbReference>
<dbReference type="RefSeq" id="WP_119410801.1">
    <property type="nucleotide sequence ID" value="NZ_CP032869.1"/>
</dbReference>
<sequence>MKKFITRLLIAATVTTSLYSCKKLNDVVPNPSKGNNTNTESGSGSGSGSGTASAPVKLDIAIQEVNTKVSNDTLYLNYTEKVNLLLNPDDYQNSSAIHFKEDFSKSSLANFSFTTVNKENQLATNYLDDNLNNVAIKSASTVTIDGKKFTRLVFERLIIFSKAYKQNGLAVEAQTNIMKQTSEVIGFSSYYYINGKNSDTTKTTATILYKK</sequence>
<evidence type="ECO:0000256" key="1">
    <source>
        <dbReference type="SAM" id="MobiDB-lite"/>
    </source>
</evidence>
<evidence type="ECO:0000313" key="2">
    <source>
        <dbReference type="EMBL" id="AYL97227.1"/>
    </source>
</evidence>
<name>A0A494VP61_9SPHI</name>
<protein>
    <submittedName>
        <fullName evidence="2">Uncharacterized protein</fullName>
    </submittedName>
</protein>
<organism evidence="2 3">
    <name type="scientific">Mucilaginibacter celer</name>
    <dbReference type="NCBI Taxonomy" id="2305508"/>
    <lineage>
        <taxon>Bacteria</taxon>
        <taxon>Pseudomonadati</taxon>
        <taxon>Bacteroidota</taxon>
        <taxon>Sphingobacteriia</taxon>
        <taxon>Sphingobacteriales</taxon>
        <taxon>Sphingobacteriaceae</taxon>
        <taxon>Mucilaginibacter</taxon>
    </lineage>
</organism>
<gene>
    <name evidence="2" type="ORF">HYN43_018775</name>
</gene>
<dbReference type="OrthoDB" id="794000at2"/>
<dbReference type="PROSITE" id="PS51257">
    <property type="entry name" value="PROKAR_LIPOPROTEIN"/>
    <property type="match status" value="1"/>
</dbReference>
<reference evidence="2 3" key="1">
    <citation type="submission" date="2018-10" db="EMBL/GenBank/DDBJ databases">
        <title>Genome sequencing of Mucilaginibacter sp. HYN0043.</title>
        <authorList>
            <person name="Kim M."/>
            <person name="Yi H."/>
        </authorList>
    </citation>
    <scope>NUCLEOTIDE SEQUENCE [LARGE SCALE GENOMIC DNA]</scope>
    <source>
        <strain evidence="2 3">HYN0043</strain>
    </source>
</reference>
<dbReference type="KEGG" id="muh:HYN43_018775"/>
<feature type="compositionally biased region" description="Low complexity" evidence="1">
    <location>
        <begin position="32"/>
        <end position="42"/>
    </location>
</feature>
<accession>A0A494VP61</accession>
<dbReference type="AlphaFoldDB" id="A0A494VP61"/>
<evidence type="ECO:0000313" key="3">
    <source>
        <dbReference type="Proteomes" id="UP000270046"/>
    </source>
</evidence>
<proteinExistence type="predicted"/>
<keyword evidence="3" id="KW-1185">Reference proteome</keyword>
<dbReference type="EMBL" id="CP032869">
    <property type="protein sequence ID" value="AYL97227.1"/>
    <property type="molecule type" value="Genomic_DNA"/>
</dbReference>
<feature type="region of interest" description="Disordered" evidence="1">
    <location>
        <begin position="29"/>
        <end position="51"/>
    </location>
</feature>